<comment type="caution">
    <text evidence="1">The sequence shown here is derived from an EMBL/GenBank/DDBJ whole genome shotgun (WGS) entry which is preliminary data.</text>
</comment>
<organism evidence="1 2">
    <name type="scientific">Micromonospora thermarum</name>
    <dbReference type="NCBI Taxonomy" id="2720024"/>
    <lineage>
        <taxon>Bacteria</taxon>
        <taxon>Bacillati</taxon>
        <taxon>Actinomycetota</taxon>
        <taxon>Actinomycetes</taxon>
        <taxon>Micromonosporales</taxon>
        <taxon>Micromonosporaceae</taxon>
        <taxon>Micromonospora</taxon>
    </lineage>
</organism>
<dbReference type="RefSeq" id="WP_168000453.1">
    <property type="nucleotide sequence ID" value="NZ_JAATEO010000007.1"/>
</dbReference>
<reference evidence="1 2" key="1">
    <citation type="submission" date="2020-03" db="EMBL/GenBank/DDBJ databases">
        <title>WGS of actinomycetes isolated from Thailand.</title>
        <authorList>
            <person name="Thawai C."/>
        </authorList>
    </citation>
    <scope>NUCLEOTIDE SEQUENCE [LARGE SCALE GENOMIC DNA]</scope>
    <source>
        <strain evidence="1 2">HSS6-12</strain>
    </source>
</reference>
<evidence type="ECO:0000313" key="2">
    <source>
        <dbReference type="Proteomes" id="UP000783871"/>
    </source>
</evidence>
<name>A0ABX0Z725_9ACTN</name>
<dbReference type="Proteomes" id="UP000783871">
    <property type="component" value="Unassembled WGS sequence"/>
</dbReference>
<keyword evidence="2" id="KW-1185">Reference proteome</keyword>
<evidence type="ECO:0000313" key="1">
    <source>
        <dbReference type="EMBL" id="NJP32056.1"/>
    </source>
</evidence>
<dbReference type="EMBL" id="JAATEO010000007">
    <property type="protein sequence ID" value="NJP32056.1"/>
    <property type="molecule type" value="Genomic_DNA"/>
</dbReference>
<dbReference type="InterPro" id="IPR014845">
    <property type="entry name" value="GYD/TTHA1554"/>
</dbReference>
<sequence length="106" mass="11010">MAKFLVKATYTAQGIAGLGKEGGTARAEVVRALIENSGGRVETLYFAFGEYDLYVVGDLPDTVTAAALGIAVRAAGGVDARVVPLITPEEIDAAAQLPVMYQPPGR</sequence>
<accession>A0ABX0Z725</accession>
<proteinExistence type="predicted"/>
<dbReference type="Pfam" id="PF08734">
    <property type="entry name" value="GYD"/>
    <property type="match status" value="1"/>
</dbReference>
<gene>
    <name evidence="1" type="ORF">HCJ94_08715</name>
</gene>
<protein>
    <submittedName>
        <fullName evidence="1">GYD domain-containing protein</fullName>
    </submittedName>
</protein>